<feature type="compositionally biased region" description="Low complexity" evidence="10">
    <location>
        <begin position="276"/>
        <end position="286"/>
    </location>
</feature>
<evidence type="ECO:0000256" key="10">
    <source>
        <dbReference type="SAM" id="MobiDB-lite"/>
    </source>
</evidence>
<feature type="compositionally biased region" description="Basic and acidic residues" evidence="10">
    <location>
        <begin position="234"/>
        <end position="253"/>
    </location>
</feature>
<evidence type="ECO:0000256" key="6">
    <source>
        <dbReference type="ARBA" id="ARBA00022448"/>
    </source>
</evidence>
<evidence type="ECO:0000313" key="13">
    <source>
        <dbReference type="Proteomes" id="UP000230066"/>
    </source>
</evidence>
<dbReference type="Proteomes" id="UP000230066">
    <property type="component" value="Unassembled WGS sequence"/>
</dbReference>
<dbReference type="GO" id="GO:0032502">
    <property type="term" value="P:developmental process"/>
    <property type="evidence" value="ECO:0007669"/>
    <property type="project" value="TreeGrafter"/>
</dbReference>
<protein>
    <recommendedName>
        <fullName evidence="5">Probable RNA polymerase II nuclear localization protein SLC7A6OS</fullName>
    </recommendedName>
</protein>
<feature type="region of interest" description="Disordered" evidence="10">
    <location>
        <begin position="208"/>
        <end position="308"/>
    </location>
</feature>
<keyword evidence="13" id="KW-1185">Reference proteome</keyword>
<evidence type="ECO:0000256" key="8">
    <source>
        <dbReference type="ARBA" id="ARBA00022927"/>
    </source>
</evidence>
<evidence type="ECO:0000256" key="1">
    <source>
        <dbReference type="ARBA" id="ARBA00003202"/>
    </source>
</evidence>
<keyword evidence="7" id="KW-0963">Cytoplasm</keyword>
<keyword evidence="9" id="KW-0539">Nucleus</keyword>
<keyword evidence="8" id="KW-0653">Protein transport</keyword>
<dbReference type="GO" id="GO:0005737">
    <property type="term" value="C:cytoplasm"/>
    <property type="evidence" value="ECO:0007669"/>
    <property type="project" value="UniProtKB-SubCell"/>
</dbReference>
<name>A0A4E0RBC8_FASHE</name>
<accession>A0A4E0RBC8</accession>
<comment type="caution">
    <text evidence="12">The sequence shown here is derived from an EMBL/GenBank/DDBJ whole genome shotgun (WGS) entry which is preliminary data.</text>
</comment>
<proteinExistence type="inferred from homology"/>
<sequence>MRLLSAGSPSFLSVCAGRARATPTEDTASRILHEWWLSLEMPLYLRVKRLRSDVPVESFEAGRLSKLSKLESNENYASTFRYVGSQSNESDIIDENSLEKLQKLDPKGSFKLQWNSNSGRIFGKGVSSVPCAVRINSLKRSLSVVDSDSDSTVPVKVMRIIDITPDQTKDELSHAFHGSTTLNASEIHTAEVDYVYDLYCLEKRRKAVGHSRSSSPSSELRQDSNPESLSPLYMRDEIVYDQDSRDDGEKIYADDDDDSNSESNWRNDYPDEEDVSTTGSSSCSNDSDNRSDSDVSHSYYQMSQYDRF</sequence>
<dbReference type="PANTHER" id="PTHR31196:SF2">
    <property type="entry name" value="RNA POLYMERASE II NUCLEAR LOCALIZATION PROTEIN SLC7A6OS-RELATED"/>
    <property type="match status" value="1"/>
</dbReference>
<dbReference type="GO" id="GO:0005634">
    <property type="term" value="C:nucleus"/>
    <property type="evidence" value="ECO:0007669"/>
    <property type="project" value="UniProtKB-SubCell"/>
</dbReference>
<dbReference type="InterPro" id="IPR013883">
    <property type="entry name" value="TF_Iwr1_dom"/>
</dbReference>
<organism evidence="12 13">
    <name type="scientific">Fasciola hepatica</name>
    <name type="common">Liver fluke</name>
    <dbReference type="NCBI Taxonomy" id="6192"/>
    <lineage>
        <taxon>Eukaryota</taxon>
        <taxon>Metazoa</taxon>
        <taxon>Spiralia</taxon>
        <taxon>Lophotrochozoa</taxon>
        <taxon>Platyhelminthes</taxon>
        <taxon>Trematoda</taxon>
        <taxon>Digenea</taxon>
        <taxon>Plagiorchiida</taxon>
        <taxon>Echinostomata</taxon>
        <taxon>Echinostomatoidea</taxon>
        <taxon>Fasciolidae</taxon>
        <taxon>Fasciola</taxon>
    </lineage>
</organism>
<evidence type="ECO:0000256" key="3">
    <source>
        <dbReference type="ARBA" id="ARBA00004496"/>
    </source>
</evidence>
<evidence type="ECO:0000256" key="5">
    <source>
        <dbReference type="ARBA" id="ARBA00017036"/>
    </source>
</evidence>
<keyword evidence="6" id="KW-0813">Transport</keyword>
<evidence type="ECO:0000259" key="11">
    <source>
        <dbReference type="Pfam" id="PF08574"/>
    </source>
</evidence>
<feature type="domain" description="Transcription factor Iwr1" evidence="11">
    <location>
        <begin position="193"/>
        <end position="273"/>
    </location>
</feature>
<comment type="function">
    <text evidence="1">Directs RNA polymerase II nuclear import.</text>
</comment>
<dbReference type="EMBL" id="JXXN02001541">
    <property type="protein sequence ID" value="THD24556.1"/>
    <property type="molecule type" value="Genomic_DNA"/>
</dbReference>
<dbReference type="Pfam" id="PF08574">
    <property type="entry name" value="Iwr1"/>
    <property type="match status" value="1"/>
</dbReference>
<evidence type="ECO:0000256" key="2">
    <source>
        <dbReference type="ARBA" id="ARBA00004123"/>
    </source>
</evidence>
<dbReference type="AlphaFoldDB" id="A0A4E0RBC8"/>
<comment type="subcellular location">
    <subcellularLocation>
        <location evidence="3">Cytoplasm</location>
    </subcellularLocation>
    <subcellularLocation>
        <location evidence="2">Nucleus</location>
    </subcellularLocation>
</comment>
<comment type="similarity">
    <text evidence="4">Belongs to the IWR1/SLC7A6OS family.</text>
</comment>
<feature type="compositionally biased region" description="Polar residues" evidence="10">
    <location>
        <begin position="299"/>
        <end position="308"/>
    </location>
</feature>
<dbReference type="InterPro" id="IPR040218">
    <property type="entry name" value="SLC7A6OS"/>
</dbReference>
<reference evidence="12" key="1">
    <citation type="submission" date="2019-03" db="EMBL/GenBank/DDBJ databases">
        <title>Improved annotation for the trematode Fasciola hepatica.</title>
        <authorList>
            <person name="Choi Y.-J."/>
            <person name="Martin J."/>
            <person name="Mitreva M."/>
        </authorList>
    </citation>
    <scope>NUCLEOTIDE SEQUENCE [LARGE SCALE GENOMIC DNA]</scope>
</reference>
<dbReference type="PANTHER" id="PTHR31196">
    <property type="entry name" value="RNA POLYMERASE II NUCLEAR LOCALIZATION PROTEIN SLC7A6OS-RELATED"/>
    <property type="match status" value="1"/>
</dbReference>
<evidence type="ECO:0000256" key="9">
    <source>
        <dbReference type="ARBA" id="ARBA00023242"/>
    </source>
</evidence>
<dbReference type="GO" id="GO:0015031">
    <property type="term" value="P:protein transport"/>
    <property type="evidence" value="ECO:0007669"/>
    <property type="project" value="UniProtKB-KW"/>
</dbReference>
<gene>
    <name evidence="12" type="ORF">D915_004762</name>
</gene>
<evidence type="ECO:0000256" key="4">
    <source>
        <dbReference type="ARBA" id="ARBA00010218"/>
    </source>
</evidence>
<evidence type="ECO:0000313" key="12">
    <source>
        <dbReference type="EMBL" id="THD24556.1"/>
    </source>
</evidence>
<evidence type="ECO:0000256" key="7">
    <source>
        <dbReference type="ARBA" id="ARBA00022490"/>
    </source>
</evidence>